<dbReference type="OrthoDB" id="9776868at2"/>
<evidence type="ECO:0000313" key="6">
    <source>
        <dbReference type="Proteomes" id="UP000319263"/>
    </source>
</evidence>
<keyword evidence="2" id="KW-0057">Aromatic amino acid biosynthesis</keyword>
<dbReference type="InterPro" id="IPR022893">
    <property type="entry name" value="Shikimate_DH_fam"/>
</dbReference>
<evidence type="ECO:0000259" key="3">
    <source>
        <dbReference type="Pfam" id="PF08501"/>
    </source>
</evidence>
<dbReference type="SUPFAM" id="SSF51735">
    <property type="entry name" value="NAD(P)-binding Rossmann-fold domains"/>
    <property type="match status" value="1"/>
</dbReference>
<dbReference type="SUPFAM" id="SSF53223">
    <property type="entry name" value="Aminoacid dehydrogenase-like, N-terminal domain"/>
    <property type="match status" value="1"/>
</dbReference>
<dbReference type="AlphaFoldDB" id="A0A516PZW7"/>
<dbReference type="Pfam" id="PF18317">
    <property type="entry name" value="SDH_C"/>
    <property type="match status" value="1"/>
</dbReference>
<dbReference type="EC" id="1.1.1.25" evidence="5"/>
<dbReference type="Gene3D" id="3.40.50.720">
    <property type="entry name" value="NAD(P)-binding Rossmann-like Domain"/>
    <property type="match status" value="1"/>
</dbReference>
<sequence>MTVRCAVLGSPIEHSLSPALHRAAYAALGLTDWEYQRHRVEADELAGFVAGLDPSWRGLSLTMPLKVAALELGEPDELALLAEAANTMIISADGGRRVYNTDVGGLVSAFAAAGVTKINSATVLGSGATARSSMISASRMGAERILLMARRVDHARSSLGGLADRLGVGLDVVGWGDRVPVADVLISTVVGGAADPIADAAAAAARVIFDVIYDPWPTALATAAEQSGRTVLNGLDLLVHQAIGQLELMTGRTVDPEVLLQAGRTALAAL</sequence>
<evidence type="ECO:0000259" key="4">
    <source>
        <dbReference type="Pfam" id="PF18317"/>
    </source>
</evidence>
<dbReference type="InterPro" id="IPR041121">
    <property type="entry name" value="SDH_C"/>
</dbReference>
<gene>
    <name evidence="5" type="ORF">FOE78_13185</name>
</gene>
<reference evidence="5 6" key="1">
    <citation type="submission" date="2019-07" db="EMBL/GenBank/DDBJ databases">
        <title>Microlunatus dokdonensis sp. nov. isolated from the rhizospheric soil of the wild plant Elymus tsukushiensis.</title>
        <authorList>
            <person name="Ghim S.-Y."/>
            <person name="Hwang Y.-J."/>
            <person name="Son J.-S."/>
            <person name="Shin J.-H."/>
        </authorList>
    </citation>
    <scope>NUCLEOTIDE SEQUENCE [LARGE SCALE GENOMIC DNA]</scope>
    <source>
        <strain evidence="5 6">KUDC0627</strain>
    </source>
</reference>
<dbReference type="EMBL" id="CP041692">
    <property type="protein sequence ID" value="QDP96735.1"/>
    <property type="molecule type" value="Genomic_DNA"/>
</dbReference>
<proteinExistence type="predicted"/>
<comment type="pathway">
    <text evidence="1">Metabolic intermediate biosynthesis; chorismate biosynthesis; chorismate from D-erythrose 4-phosphate and phosphoenolpyruvate: step 4/7.</text>
</comment>
<dbReference type="GO" id="GO:0004764">
    <property type="term" value="F:shikimate 3-dehydrogenase (NADP+) activity"/>
    <property type="evidence" value="ECO:0007669"/>
    <property type="project" value="UniProtKB-EC"/>
</dbReference>
<dbReference type="PANTHER" id="PTHR21089:SF1">
    <property type="entry name" value="BIFUNCTIONAL 3-DEHYDROQUINATE DEHYDRATASE_SHIKIMATE DEHYDROGENASE, CHLOROPLASTIC"/>
    <property type="match status" value="1"/>
</dbReference>
<keyword evidence="2" id="KW-0028">Amino-acid biosynthesis</keyword>
<protein>
    <submittedName>
        <fullName evidence="5">Shikimate dehydrogenase</fullName>
        <ecNumber evidence="5">1.1.1.25</ecNumber>
    </submittedName>
</protein>
<dbReference type="Proteomes" id="UP000319263">
    <property type="component" value="Chromosome"/>
</dbReference>
<keyword evidence="6" id="KW-1185">Reference proteome</keyword>
<evidence type="ECO:0000256" key="2">
    <source>
        <dbReference type="ARBA" id="ARBA00023141"/>
    </source>
</evidence>
<name>A0A516PZW7_9ACTN</name>
<dbReference type="NCBIfam" id="NF001311">
    <property type="entry name" value="PRK00258.1-3"/>
    <property type="match status" value="1"/>
</dbReference>
<dbReference type="GO" id="GO:0009073">
    <property type="term" value="P:aromatic amino acid family biosynthetic process"/>
    <property type="evidence" value="ECO:0007669"/>
    <property type="project" value="UniProtKB-KW"/>
</dbReference>
<feature type="domain" description="Shikimate dehydrogenase substrate binding N-terminal" evidence="3">
    <location>
        <begin position="7"/>
        <end position="87"/>
    </location>
</feature>
<feature type="domain" description="SDH C-terminal" evidence="4">
    <location>
        <begin position="234"/>
        <end position="262"/>
    </location>
</feature>
<dbReference type="Pfam" id="PF08501">
    <property type="entry name" value="Shikimate_dh_N"/>
    <property type="match status" value="1"/>
</dbReference>
<dbReference type="InterPro" id="IPR046346">
    <property type="entry name" value="Aminoacid_DH-like_N_sf"/>
</dbReference>
<evidence type="ECO:0000313" key="5">
    <source>
        <dbReference type="EMBL" id="QDP96735.1"/>
    </source>
</evidence>
<dbReference type="InterPro" id="IPR036291">
    <property type="entry name" value="NAD(P)-bd_dom_sf"/>
</dbReference>
<evidence type="ECO:0000256" key="1">
    <source>
        <dbReference type="ARBA" id="ARBA00004871"/>
    </source>
</evidence>
<dbReference type="GO" id="GO:0009423">
    <property type="term" value="P:chorismate biosynthetic process"/>
    <property type="evidence" value="ECO:0007669"/>
    <property type="project" value="TreeGrafter"/>
</dbReference>
<keyword evidence="5" id="KW-0560">Oxidoreductase</keyword>
<dbReference type="KEGG" id="mik:FOE78_13185"/>
<dbReference type="InterPro" id="IPR013708">
    <property type="entry name" value="Shikimate_DH-bd_N"/>
</dbReference>
<organism evidence="5 6">
    <name type="scientific">Microlunatus elymi</name>
    <dbReference type="NCBI Taxonomy" id="2596828"/>
    <lineage>
        <taxon>Bacteria</taxon>
        <taxon>Bacillati</taxon>
        <taxon>Actinomycetota</taxon>
        <taxon>Actinomycetes</taxon>
        <taxon>Propionibacteriales</taxon>
        <taxon>Propionibacteriaceae</taxon>
        <taxon>Microlunatus</taxon>
    </lineage>
</organism>
<dbReference type="Gene3D" id="3.40.50.10860">
    <property type="entry name" value="Leucine Dehydrogenase, chain A, domain 1"/>
    <property type="match status" value="1"/>
</dbReference>
<accession>A0A516PZW7</accession>
<dbReference type="GO" id="GO:0019632">
    <property type="term" value="P:shikimate metabolic process"/>
    <property type="evidence" value="ECO:0007669"/>
    <property type="project" value="TreeGrafter"/>
</dbReference>
<dbReference type="RefSeq" id="WP_143986697.1">
    <property type="nucleotide sequence ID" value="NZ_CP041692.1"/>
</dbReference>
<dbReference type="PANTHER" id="PTHR21089">
    <property type="entry name" value="SHIKIMATE DEHYDROGENASE"/>
    <property type="match status" value="1"/>
</dbReference>
<dbReference type="GO" id="GO:0050661">
    <property type="term" value="F:NADP binding"/>
    <property type="evidence" value="ECO:0007669"/>
    <property type="project" value="TreeGrafter"/>
</dbReference>
<dbReference type="GO" id="GO:0005829">
    <property type="term" value="C:cytosol"/>
    <property type="evidence" value="ECO:0007669"/>
    <property type="project" value="TreeGrafter"/>
</dbReference>